<proteinExistence type="predicted"/>
<keyword evidence="3" id="KW-1185">Reference proteome</keyword>
<keyword evidence="1" id="KW-0472">Membrane</keyword>
<organism evidence="2 3">
    <name type="scientific">Kribbella solani</name>
    <dbReference type="NCBI Taxonomy" id="236067"/>
    <lineage>
        <taxon>Bacteria</taxon>
        <taxon>Bacillati</taxon>
        <taxon>Actinomycetota</taxon>
        <taxon>Actinomycetes</taxon>
        <taxon>Propionibacteriales</taxon>
        <taxon>Kribbellaceae</taxon>
        <taxon>Kribbella</taxon>
    </lineage>
</organism>
<protein>
    <submittedName>
        <fullName evidence="2">Uncharacterized protein</fullName>
    </submittedName>
</protein>
<keyword evidence="1" id="KW-0812">Transmembrane</keyword>
<feature type="transmembrane region" description="Helical" evidence="1">
    <location>
        <begin position="45"/>
        <end position="66"/>
    </location>
</feature>
<feature type="transmembrane region" description="Helical" evidence="1">
    <location>
        <begin position="6"/>
        <end position="25"/>
    </location>
</feature>
<dbReference type="Proteomes" id="UP000558997">
    <property type="component" value="Unassembled WGS sequence"/>
</dbReference>
<dbReference type="EMBL" id="JACHNF010000001">
    <property type="protein sequence ID" value="MBB5979820.1"/>
    <property type="molecule type" value="Genomic_DNA"/>
</dbReference>
<name>A0A841DSW6_9ACTN</name>
<feature type="transmembrane region" description="Helical" evidence="1">
    <location>
        <begin position="91"/>
        <end position="113"/>
    </location>
</feature>
<accession>A0A841DSW6</accession>
<comment type="caution">
    <text evidence="2">The sequence shown here is derived from an EMBL/GenBank/DDBJ whole genome shotgun (WGS) entry which is preliminary data.</text>
</comment>
<dbReference type="RefSeq" id="WP_184835082.1">
    <property type="nucleotide sequence ID" value="NZ_BAAAVN010000006.1"/>
</dbReference>
<evidence type="ECO:0000256" key="1">
    <source>
        <dbReference type="SAM" id="Phobius"/>
    </source>
</evidence>
<evidence type="ECO:0000313" key="2">
    <source>
        <dbReference type="EMBL" id="MBB5979820.1"/>
    </source>
</evidence>
<keyword evidence="1" id="KW-1133">Transmembrane helix</keyword>
<dbReference type="InterPro" id="IPR045919">
    <property type="entry name" value="DUF6338"/>
</dbReference>
<dbReference type="AlphaFoldDB" id="A0A841DSW6"/>
<reference evidence="2 3" key="1">
    <citation type="submission" date="2020-08" db="EMBL/GenBank/DDBJ databases">
        <title>Sequencing the genomes of 1000 actinobacteria strains.</title>
        <authorList>
            <person name="Klenk H.-P."/>
        </authorList>
    </citation>
    <scope>NUCLEOTIDE SEQUENCE [LARGE SCALE GENOMIC DNA]</scope>
    <source>
        <strain evidence="2 3">DSM 17294</strain>
    </source>
</reference>
<evidence type="ECO:0000313" key="3">
    <source>
        <dbReference type="Proteomes" id="UP000558997"/>
    </source>
</evidence>
<sequence length="246" mass="26915">MLPNSTLSVVLLLLLVLPGIFFELISERRRAAPVETSLREFGRIVLYSMLFTFIGLLLVAIVKAIAPSSLPDGETLLGGGRKYFASNYRQLLFGIGLQQVGALGSAWVTNSVLKRRPGAANIKPASAWVHVFRGSVPPGEIPYARVVMQNGDVYVGAVKHSSVEIAQSDRELVLAPPLRYKRNGEDDKRLPAKYQRVVLRGTEISAIAVAYGKELVAVEAKPRRGLRERLKALRAGGDWVSGILDR</sequence>
<gene>
    <name evidence="2" type="ORF">HDA44_003161</name>
</gene>
<dbReference type="Pfam" id="PF19865">
    <property type="entry name" value="DUF6338"/>
    <property type="match status" value="1"/>
</dbReference>